<evidence type="ECO:0000256" key="2">
    <source>
        <dbReference type="ARBA" id="ARBA00023015"/>
    </source>
</evidence>
<dbReference type="SUPFAM" id="SSF47459">
    <property type="entry name" value="HLH, helix-loop-helix DNA-binding domain"/>
    <property type="match status" value="1"/>
</dbReference>
<feature type="region of interest" description="Disordered" evidence="6">
    <location>
        <begin position="94"/>
        <end position="141"/>
    </location>
</feature>
<dbReference type="InterPro" id="IPR011598">
    <property type="entry name" value="bHLH_dom"/>
</dbReference>
<evidence type="ECO:0000256" key="3">
    <source>
        <dbReference type="ARBA" id="ARBA00023125"/>
    </source>
</evidence>
<evidence type="ECO:0000259" key="7">
    <source>
        <dbReference type="PROSITE" id="PS50888"/>
    </source>
</evidence>
<dbReference type="GO" id="GO:0005634">
    <property type="term" value="C:nucleus"/>
    <property type="evidence" value="ECO:0007669"/>
    <property type="project" value="UniProtKB-SubCell"/>
</dbReference>
<dbReference type="InterPro" id="IPR036638">
    <property type="entry name" value="HLH_DNA-bd_sf"/>
</dbReference>
<evidence type="ECO:0000256" key="4">
    <source>
        <dbReference type="ARBA" id="ARBA00023163"/>
    </source>
</evidence>
<sequence length="268" mass="29324">MDNSPLKTALSFCSSPRDHHCYPDQPIPADEISAFLHQFLLLHPQSSFYPPPFTPQAQSFVTPVNAGSSVLDPARDGQFPSNLIHFGGNIAGLCNGAGNEPPDGREAEREEAPADELLPPPKTPSKRTRAAEVHNLSEKRRRSRINEKMKALQKLIPNSNKTDKASMLDEAIEYLKQLQLQVQVLSMRTGAAGLHQMSHNNIAESFLQQQARQPLPASRLVKVKAEEAVSPMDEQKSPAAANGAVIKLGKQSSAASNVTHSMIRSSYY</sequence>
<feature type="compositionally biased region" description="Basic and acidic residues" evidence="6">
    <location>
        <begin position="129"/>
        <end position="141"/>
    </location>
</feature>
<dbReference type="Proteomes" id="UP001497516">
    <property type="component" value="Chromosome 8"/>
</dbReference>
<evidence type="ECO:0000256" key="5">
    <source>
        <dbReference type="ARBA" id="ARBA00023242"/>
    </source>
</evidence>
<keyword evidence="9" id="KW-1185">Reference proteome</keyword>
<dbReference type="PANTHER" id="PTHR45855">
    <property type="entry name" value="TRANSCRIPTION FACTOR PIF1-RELATED"/>
    <property type="match status" value="1"/>
</dbReference>
<reference evidence="8 9" key="1">
    <citation type="submission" date="2024-04" db="EMBL/GenBank/DDBJ databases">
        <authorList>
            <person name="Fracassetti M."/>
        </authorList>
    </citation>
    <scope>NUCLEOTIDE SEQUENCE [LARGE SCALE GENOMIC DNA]</scope>
</reference>
<dbReference type="GO" id="GO:0046983">
    <property type="term" value="F:protein dimerization activity"/>
    <property type="evidence" value="ECO:0007669"/>
    <property type="project" value="InterPro"/>
</dbReference>
<dbReference type="GO" id="GO:0003677">
    <property type="term" value="F:DNA binding"/>
    <property type="evidence" value="ECO:0007669"/>
    <property type="project" value="UniProtKB-KW"/>
</dbReference>
<gene>
    <name evidence="8" type="ORF">LTRI10_LOCUS48212</name>
</gene>
<evidence type="ECO:0000313" key="8">
    <source>
        <dbReference type="EMBL" id="CAL1408637.1"/>
    </source>
</evidence>
<feature type="domain" description="BHLH" evidence="7">
    <location>
        <begin position="129"/>
        <end position="178"/>
    </location>
</feature>
<dbReference type="SMART" id="SM00353">
    <property type="entry name" value="HLH"/>
    <property type="match status" value="1"/>
</dbReference>
<dbReference type="InterPro" id="IPR047265">
    <property type="entry name" value="PIF1-like_bHLH"/>
</dbReference>
<keyword evidence="2" id="KW-0805">Transcription regulation</keyword>
<dbReference type="PANTHER" id="PTHR45855:SF73">
    <property type="entry name" value="TRANSCRIPTION FACTOR SPATULA"/>
    <property type="match status" value="1"/>
</dbReference>
<dbReference type="FunFam" id="4.10.280.10:FF:000004">
    <property type="entry name" value="Basic helix-loop-helix transcription factor"/>
    <property type="match status" value="1"/>
</dbReference>
<protein>
    <recommendedName>
        <fullName evidence="7">BHLH domain-containing protein</fullName>
    </recommendedName>
</protein>
<keyword evidence="4" id="KW-0804">Transcription</keyword>
<proteinExistence type="predicted"/>
<dbReference type="PROSITE" id="PS50888">
    <property type="entry name" value="BHLH"/>
    <property type="match status" value="1"/>
</dbReference>
<organism evidence="8 9">
    <name type="scientific">Linum trigynum</name>
    <dbReference type="NCBI Taxonomy" id="586398"/>
    <lineage>
        <taxon>Eukaryota</taxon>
        <taxon>Viridiplantae</taxon>
        <taxon>Streptophyta</taxon>
        <taxon>Embryophyta</taxon>
        <taxon>Tracheophyta</taxon>
        <taxon>Spermatophyta</taxon>
        <taxon>Magnoliopsida</taxon>
        <taxon>eudicotyledons</taxon>
        <taxon>Gunneridae</taxon>
        <taxon>Pentapetalae</taxon>
        <taxon>rosids</taxon>
        <taxon>fabids</taxon>
        <taxon>Malpighiales</taxon>
        <taxon>Linaceae</taxon>
        <taxon>Linum</taxon>
    </lineage>
</organism>
<dbReference type="AlphaFoldDB" id="A0AAV2GER3"/>
<evidence type="ECO:0000313" key="9">
    <source>
        <dbReference type="Proteomes" id="UP001497516"/>
    </source>
</evidence>
<evidence type="ECO:0000256" key="6">
    <source>
        <dbReference type="SAM" id="MobiDB-lite"/>
    </source>
</evidence>
<evidence type="ECO:0000256" key="1">
    <source>
        <dbReference type="ARBA" id="ARBA00004123"/>
    </source>
</evidence>
<dbReference type="Pfam" id="PF00010">
    <property type="entry name" value="HLH"/>
    <property type="match status" value="1"/>
</dbReference>
<dbReference type="CDD" id="cd11445">
    <property type="entry name" value="bHLH_AtPIF_like"/>
    <property type="match status" value="1"/>
</dbReference>
<feature type="compositionally biased region" description="Basic and acidic residues" evidence="6">
    <location>
        <begin position="102"/>
        <end position="112"/>
    </location>
</feature>
<accession>A0AAV2GER3</accession>
<keyword evidence="5" id="KW-0539">Nucleus</keyword>
<name>A0AAV2GER3_9ROSI</name>
<keyword evidence="3" id="KW-0238">DNA-binding</keyword>
<dbReference type="Gene3D" id="4.10.280.10">
    <property type="entry name" value="Helix-loop-helix DNA-binding domain"/>
    <property type="match status" value="1"/>
</dbReference>
<dbReference type="EMBL" id="OZ034821">
    <property type="protein sequence ID" value="CAL1408637.1"/>
    <property type="molecule type" value="Genomic_DNA"/>
</dbReference>
<dbReference type="InterPro" id="IPR031066">
    <property type="entry name" value="bHLH_ALC-like_plant"/>
</dbReference>
<comment type="subcellular location">
    <subcellularLocation>
        <location evidence="1">Nucleus</location>
    </subcellularLocation>
</comment>